<dbReference type="Gene3D" id="1.10.1380.10">
    <property type="entry name" value="Neutral endopeptidase , domain2"/>
    <property type="match status" value="1"/>
</dbReference>
<organism evidence="10 11">
    <name type="scientific">Moheibacter sediminis</name>
    <dbReference type="NCBI Taxonomy" id="1434700"/>
    <lineage>
        <taxon>Bacteria</taxon>
        <taxon>Pseudomonadati</taxon>
        <taxon>Bacteroidota</taxon>
        <taxon>Flavobacteriia</taxon>
        <taxon>Flavobacteriales</taxon>
        <taxon>Weeksellaceae</taxon>
        <taxon>Moheibacter</taxon>
    </lineage>
</organism>
<keyword evidence="3" id="KW-0645">Protease</keyword>
<dbReference type="PRINTS" id="PR00786">
    <property type="entry name" value="NEPRILYSIN"/>
</dbReference>
<keyword evidence="7" id="KW-0482">Metalloprotease</keyword>
<dbReference type="OrthoDB" id="9775677at2"/>
<evidence type="ECO:0000259" key="8">
    <source>
        <dbReference type="Pfam" id="PF01431"/>
    </source>
</evidence>
<feature type="domain" description="Peptidase M13 N-terminal" evidence="9">
    <location>
        <begin position="36"/>
        <end position="411"/>
    </location>
</feature>
<dbReference type="PROSITE" id="PS51885">
    <property type="entry name" value="NEPRILYSIN"/>
    <property type="match status" value="1"/>
</dbReference>
<keyword evidence="4" id="KW-0479">Metal-binding</keyword>
<reference evidence="10 11" key="1">
    <citation type="submission" date="2017-04" db="EMBL/GenBank/DDBJ databases">
        <authorList>
            <person name="Afonso C.L."/>
            <person name="Miller P.J."/>
            <person name="Scott M.A."/>
            <person name="Spackman E."/>
            <person name="Goraichik I."/>
            <person name="Dimitrov K.M."/>
            <person name="Suarez D.L."/>
            <person name="Swayne D.E."/>
        </authorList>
    </citation>
    <scope>NUCLEOTIDE SEQUENCE [LARGE SCALE GENOMIC DNA]</scope>
    <source>
        <strain evidence="10 11">CGMCC 1.12708</strain>
    </source>
</reference>
<dbReference type="SUPFAM" id="SSF55486">
    <property type="entry name" value="Metalloproteases ('zincins'), catalytic domain"/>
    <property type="match status" value="1"/>
</dbReference>
<dbReference type="Proteomes" id="UP000192393">
    <property type="component" value="Unassembled WGS sequence"/>
</dbReference>
<comment type="similarity">
    <text evidence="2">Belongs to the peptidase M13 family.</text>
</comment>
<dbReference type="GO" id="GO:0046872">
    <property type="term" value="F:metal ion binding"/>
    <property type="evidence" value="ECO:0007669"/>
    <property type="project" value="UniProtKB-KW"/>
</dbReference>
<evidence type="ECO:0000256" key="4">
    <source>
        <dbReference type="ARBA" id="ARBA00022723"/>
    </source>
</evidence>
<proteinExistence type="inferred from homology"/>
<dbReference type="GO" id="GO:0004222">
    <property type="term" value="F:metalloendopeptidase activity"/>
    <property type="evidence" value="ECO:0007669"/>
    <property type="project" value="InterPro"/>
</dbReference>
<dbReference type="EMBL" id="FWXS01000003">
    <property type="protein sequence ID" value="SMC49768.1"/>
    <property type="molecule type" value="Genomic_DNA"/>
</dbReference>
<evidence type="ECO:0000256" key="2">
    <source>
        <dbReference type="ARBA" id="ARBA00007357"/>
    </source>
</evidence>
<dbReference type="InterPro" id="IPR000718">
    <property type="entry name" value="Peptidase_M13"/>
</dbReference>
<protein>
    <submittedName>
        <fullName evidence="10">Putative endopeptidase</fullName>
    </submittedName>
</protein>
<dbReference type="InterPro" id="IPR008753">
    <property type="entry name" value="Peptidase_M13_N"/>
</dbReference>
<evidence type="ECO:0000256" key="6">
    <source>
        <dbReference type="ARBA" id="ARBA00022833"/>
    </source>
</evidence>
<evidence type="ECO:0000256" key="1">
    <source>
        <dbReference type="ARBA" id="ARBA00001947"/>
    </source>
</evidence>
<dbReference type="RefSeq" id="WP_084016691.1">
    <property type="nucleotide sequence ID" value="NZ_FWXS01000003.1"/>
</dbReference>
<feature type="domain" description="Peptidase M13 C-terminal" evidence="8">
    <location>
        <begin position="467"/>
        <end position="669"/>
    </location>
</feature>
<dbReference type="InterPro" id="IPR024079">
    <property type="entry name" value="MetalloPept_cat_dom_sf"/>
</dbReference>
<keyword evidence="6" id="KW-0862">Zinc</keyword>
<evidence type="ECO:0000259" key="9">
    <source>
        <dbReference type="Pfam" id="PF05649"/>
    </source>
</evidence>
<evidence type="ECO:0000256" key="3">
    <source>
        <dbReference type="ARBA" id="ARBA00022670"/>
    </source>
</evidence>
<dbReference type="CDD" id="cd08662">
    <property type="entry name" value="M13"/>
    <property type="match status" value="1"/>
</dbReference>
<dbReference type="Pfam" id="PF05649">
    <property type="entry name" value="Peptidase_M13_N"/>
    <property type="match status" value="1"/>
</dbReference>
<keyword evidence="11" id="KW-1185">Reference proteome</keyword>
<name>A0A1W1ZNS9_9FLAO</name>
<evidence type="ECO:0000313" key="10">
    <source>
        <dbReference type="EMBL" id="SMC49768.1"/>
    </source>
</evidence>
<dbReference type="Gene3D" id="3.40.390.10">
    <property type="entry name" value="Collagenase (Catalytic Domain)"/>
    <property type="match status" value="1"/>
</dbReference>
<comment type="cofactor">
    <cofactor evidence="1">
        <name>Zn(2+)</name>
        <dbReference type="ChEBI" id="CHEBI:29105"/>
    </cofactor>
</comment>
<dbReference type="InterPro" id="IPR018497">
    <property type="entry name" value="Peptidase_M13_C"/>
</dbReference>
<accession>A0A1W1ZNS9</accession>
<evidence type="ECO:0000256" key="7">
    <source>
        <dbReference type="ARBA" id="ARBA00023049"/>
    </source>
</evidence>
<sequence>MKNLNIFCFALLGILGFGQAKYDAINTDYMDKSVRPQDDFYNFVNGNWMKNTEIPSDRSRWGSFDELRENTDMVSLGILKSLLGKEYKKGSDEQKIGDLYESFIDFDARNKTGVAPIKPYLDKIDKIKTVKDLENYLTEATPIGLNPFYGFYVYSHMKNSSQNAVYLGSADLGLGRDYYQKEDDVNKETLSKYSEFINKIYTYTGEKTRDLKGPKIVEFEKNIASNLMTVEQQRDDRLQFNPYAVKDLKNLSKNIDLGKFLTNSGVKTDSVIIGELKYFKNIDNIINEKNIPAIKEYMKFHLIDGAANSLTKELDDLSFDFYDRQLRGQKEQRALDKRGLEFVNGSVGELLGKIYVKDNFPPAAKANAKEMIDYLFKSFDLHINNLEWMSPETKVKALEKLNKFTVKIGYPDKWRDYSKLEIVSHKEEGALFKNRMNIRKWYYNRNLEKIGKPVDRQEWGMSPQTVNAYFNPSNNEIVFPAAILQAPFYDFRADAAVNFGGIGAVIGHEVSHGFDDSGAMYDGDGNLKNWWTEEDNKKFTAAGKALADQFSQYEPVPGSKVNGEFTLGENIGDLGGINVAYDALLMYLKDKGNPGKIDGFTPEQRFFISWATIWRTKSTDAALTNQVKTDPHSPGYFRAIGPLENVEGFYKAFDLKKGDKMFKPKEQRIVIW</sequence>
<gene>
    <name evidence="10" type="ORF">SAMN06296427_10399</name>
</gene>
<dbReference type="STRING" id="1434700.SAMN06296427_10399"/>
<dbReference type="PANTHER" id="PTHR11733:SF167">
    <property type="entry name" value="FI17812P1-RELATED"/>
    <property type="match status" value="1"/>
</dbReference>
<evidence type="ECO:0000256" key="5">
    <source>
        <dbReference type="ARBA" id="ARBA00022801"/>
    </source>
</evidence>
<dbReference type="InterPro" id="IPR042089">
    <property type="entry name" value="Peptidase_M13_dom_2"/>
</dbReference>
<dbReference type="Pfam" id="PF01431">
    <property type="entry name" value="Peptidase_M13"/>
    <property type="match status" value="1"/>
</dbReference>
<dbReference type="AlphaFoldDB" id="A0A1W1ZNS9"/>
<keyword evidence="5" id="KW-0378">Hydrolase</keyword>
<evidence type="ECO:0000313" key="11">
    <source>
        <dbReference type="Proteomes" id="UP000192393"/>
    </source>
</evidence>
<dbReference type="GO" id="GO:0016485">
    <property type="term" value="P:protein processing"/>
    <property type="evidence" value="ECO:0007669"/>
    <property type="project" value="TreeGrafter"/>
</dbReference>
<dbReference type="GO" id="GO:0005886">
    <property type="term" value="C:plasma membrane"/>
    <property type="evidence" value="ECO:0007669"/>
    <property type="project" value="TreeGrafter"/>
</dbReference>
<dbReference type="PANTHER" id="PTHR11733">
    <property type="entry name" value="ZINC METALLOPROTEASE FAMILY M13 NEPRILYSIN-RELATED"/>
    <property type="match status" value="1"/>
</dbReference>